<feature type="transmembrane region" description="Helical" evidence="19">
    <location>
        <begin position="180"/>
        <end position="196"/>
    </location>
</feature>
<evidence type="ECO:0000256" key="17">
    <source>
        <dbReference type="ARBA" id="ARBA00048623"/>
    </source>
</evidence>
<evidence type="ECO:0000256" key="10">
    <source>
        <dbReference type="ARBA" id="ARBA00022692"/>
    </source>
</evidence>
<feature type="transmembrane region" description="Helical" evidence="19">
    <location>
        <begin position="137"/>
        <end position="159"/>
    </location>
</feature>
<evidence type="ECO:0000256" key="9">
    <source>
        <dbReference type="ARBA" id="ARBA00022679"/>
    </source>
</evidence>
<evidence type="ECO:0000256" key="16">
    <source>
        <dbReference type="ARBA" id="ARBA00032853"/>
    </source>
</evidence>
<comment type="catalytic activity">
    <reaction evidence="18 19">
        <text>alpha-ribazole 5'-phosphate + adenosylcob(III)inamide-GDP = adenosylcob(III)alamin 5'-phosphate + GMP + H(+)</text>
        <dbReference type="Rhea" id="RHEA:23560"/>
        <dbReference type="ChEBI" id="CHEBI:15378"/>
        <dbReference type="ChEBI" id="CHEBI:57918"/>
        <dbReference type="ChEBI" id="CHEBI:58115"/>
        <dbReference type="ChEBI" id="CHEBI:60487"/>
        <dbReference type="ChEBI" id="CHEBI:60493"/>
        <dbReference type="EC" id="2.7.8.26"/>
    </reaction>
</comment>
<feature type="transmembrane region" description="Helical" evidence="19">
    <location>
        <begin position="27"/>
        <end position="49"/>
    </location>
</feature>
<dbReference type="GO" id="GO:0009236">
    <property type="term" value="P:cobalamin biosynthetic process"/>
    <property type="evidence" value="ECO:0007669"/>
    <property type="project" value="UniProtKB-UniRule"/>
</dbReference>
<dbReference type="OrthoDB" id="9794626at2"/>
<dbReference type="UniPathway" id="UPA00148">
    <property type="reaction ID" value="UER00238"/>
</dbReference>
<dbReference type="Pfam" id="PF02654">
    <property type="entry name" value="CobS"/>
    <property type="match status" value="1"/>
</dbReference>
<reference evidence="21" key="1">
    <citation type="submission" date="2016-01" db="EMBL/GenBank/DDBJ databases">
        <title>Draft genome sequence of Thermodesulfovibrio aggregans strain TGE-P1.</title>
        <authorList>
            <person name="Sekiguchi Y."/>
            <person name="Ohashi A."/>
            <person name="Matsuura N."/>
            <person name="Tourlousse M.D."/>
        </authorList>
    </citation>
    <scope>NUCLEOTIDE SEQUENCE [LARGE SCALE GENOMIC DNA]</scope>
    <source>
        <strain evidence="21">TGE-P1</strain>
    </source>
</reference>
<dbReference type="NCBIfam" id="TIGR00317">
    <property type="entry name" value="cobS"/>
    <property type="match status" value="1"/>
</dbReference>
<evidence type="ECO:0000256" key="4">
    <source>
        <dbReference type="ARBA" id="ARBA00010561"/>
    </source>
</evidence>
<dbReference type="InterPro" id="IPR003805">
    <property type="entry name" value="CobS"/>
</dbReference>
<comment type="subcellular location">
    <subcellularLocation>
        <location evidence="2 19">Cell membrane</location>
        <topology evidence="2 19">Multi-pass membrane protein</topology>
    </subcellularLocation>
</comment>
<dbReference type="RefSeq" id="WP_059176845.1">
    <property type="nucleotide sequence ID" value="NZ_BCNO01000002.1"/>
</dbReference>
<evidence type="ECO:0000256" key="13">
    <source>
        <dbReference type="ARBA" id="ARBA00023136"/>
    </source>
</evidence>
<evidence type="ECO:0000256" key="7">
    <source>
        <dbReference type="ARBA" id="ARBA00022475"/>
    </source>
</evidence>
<keyword evidence="10 19" id="KW-0812">Transmembrane</keyword>
<protein>
    <recommendedName>
        <fullName evidence="6 19">Adenosylcobinamide-GDP ribazoletransferase</fullName>
        <ecNumber evidence="5 19">2.7.8.26</ecNumber>
    </recommendedName>
    <alternativeName>
        <fullName evidence="16 19">Cobalamin synthase</fullName>
    </alternativeName>
    <alternativeName>
        <fullName evidence="15 19">Cobalamin-5'-phosphate synthase</fullName>
    </alternativeName>
</protein>
<name>A0A0U9HQU0_9BACT</name>
<dbReference type="PANTHER" id="PTHR34148:SF1">
    <property type="entry name" value="ADENOSYLCOBINAMIDE-GDP RIBAZOLETRANSFERASE"/>
    <property type="match status" value="1"/>
</dbReference>
<feature type="transmembrane region" description="Helical" evidence="19">
    <location>
        <begin position="110"/>
        <end position="131"/>
    </location>
</feature>
<comment type="function">
    <text evidence="14 19">Joins adenosylcobinamide-GDP and alpha-ribazole to generate adenosylcobalamin (Ado-cobalamin). Also synthesizes adenosylcobalamin 5'-phosphate from adenosylcobinamide-GDP and alpha-ribazole 5'-phosphate.</text>
</comment>
<feature type="transmembrane region" description="Helical" evidence="19">
    <location>
        <begin position="55"/>
        <end position="76"/>
    </location>
</feature>
<dbReference type="EC" id="2.7.8.26" evidence="5 19"/>
<evidence type="ECO:0000256" key="12">
    <source>
        <dbReference type="ARBA" id="ARBA00022989"/>
    </source>
</evidence>
<evidence type="ECO:0000313" key="20">
    <source>
        <dbReference type="EMBL" id="GAQ95411.1"/>
    </source>
</evidence>
<evidence type="ECO:0000256" key="8">
    <source>
        <dbReference type="ARBA" id="ARBA00022573"/>
    </source>
</evidence>
<organism evidence="20 21">
    <name type="scientific">Thermodesulfovibrio aggregans</name>
    <dbReference type="NCBI Taxonomy" id="86166"/>
    <lineage>
        <taxon>Bacteria</taxon>
        <taxon>Pseudomonadati</taxon>
        <taxon>Nitrospirota</taxon>
        <taxon>Thermodesulfovibrionia</taxon>
        <taxon>Thermodesulfovibrionales</taxon>
        <taxon>Thermodesulfovibrionaceae</taxon>
        <taxon>Thermodesulfovibrio</taxon>
    </lineage>
</organism>
<evidence type="ECO:0000256" key="19">
    <source>
        <dbReference type="HAMAP-Rule" id="MF_00719"/>
    </source>
</evidence>
<evidence type="ECO:0000256" key="18">
    <source>
        <dbReference type="ARBA" id="ARBA00049504"/>
    </source>
</evidence>
<comment type="caution">
    <text evidence="20">The sequence shown here is derived from an EMBL/GenBank/DDBJ whole genome shotgun (WGS) entry which is preliminary data.</text>
</comment>
<gene>
    <name evidence="19" type="primary">cobS</name>
    <name evidence="20" type="ORF">TAGGR_2304</name>
</gene>
<keyword evidence="9 19" id="KW-0808">Transferase</keyword>
<evidence type="ECO:0000256" key="1">
    <source>
        <dbReference type="ARBA" id="ARBA00001946"/>
    </source>
</evidence>
<evidence type="ECO:0000256" key="14">
    <source>
        <dbReference type="ARBA" id="ARBA00025228"/>
    </source>
</evidence>
<feature type="transmembrane region" description="Helical" evidence="19">
    <location>
        <begin position="202"/>
        <end position="222"/>
    </location>
</feature>
<dbReference type="PANTHER" id="PTHR34148">
    <property type="entry name" value="ADENOSYLCOBINAMIDE-GDP RIBAZOLETRANSFERASE"/>
    <property type="match status" value="1"/>
</dbReference>
<feature type="transmembrane region" description="Helical" evidence="19">
    <location>
        <begin position="234"/>
        <end position="252"/>
    </location>
</feature>
<accession>A0A0U9HQU0</accession>
<keyword evidence="11 19" id="KW-0460">Magnesium</keyword>
<keyword evidence="21" id="KW-1185">Reference proteome</keyword>
<sequence length="259" mass="29202">MINRFLTAVSFLTVIPLKLKKVSEKDILGSVVFFPLVGFLEGVFFLVLVKGLNPMFSSAVIATVLLVFLFSIRGIFHLDGLSDTFDALFYKETGDSASDKLRRLEIMKDSTVGVAGVVAVVMNIICKFVLFKECIDIGQVMIFTFMFTFSRWSVIPLMYYSRPAKNTGLGAMFIGRISKLNFILSSVLPAFLLLYFTLKSFIFLPLIVLFLLIVIFILKNLFESKFSGVTGDNLGASIEIIEVVFIFCFLLFEKLWLNY</sequence>
<evidence type="ECO:0000256" key="5">
    <source>
        <dbReference type="ARBA" id="ARBA00013200"/>
    </source>
</evidence>
<keyword evidence="7 19" id="KW-1003">Cell membrane</keyword>
<comment type="cofactor">
    <cofactor evidence="1 19">
        <name>Mg(2+)</name>
        <dbReference type="ChEBI" id="CHEBI:18420"/>
    </cofactor>
</comment>
<keyword evidence="12 19" id="KW-1133">Transmembrane helix</keyword>
<keyword evidence="8 19" id="KW-0169">Cobalamin biosynthesis</keyword>
<dbReference type="Proteomes" id="UP000054976">
    <property type="component" value="Unassembled WGS sequence"/>
</dbReference>
<dbReference type="HAMAP" id="MF_00719">
    <property type="entry name" value="CobS"/>
    <property type="match status" value="1"/>
</dbReference>
<dbReference type="AlphaFoldDB" id="A0A0U9HQU0"/>
<proteinExistence type="inferred from homology"/>
<comment type="similarity">
    <text evidence="4 19">Belongs to the CobS family.</text>
</comment>
<dbReference type="EMBL" id="BCNO01000002">
    <property type="protein sequence ID" value="GAQ95411.1"/>
    <property type="molecule type" value="Genomic_DNA"/>
</dbReference>
<dbReference type="GO" id="GO:0005886">
    <property type="term" value="C:plasma membrane"/>
    <property type="evidence" value="ECO:0007669"/>
    <property type="project" value="UniProtKB-SubCell"/>
</dbReference>
<dbReference type="GO" id="GO:0051073">
    <property type="term" value="F:adenosylcobinamide-GDP ribazoletransferase activity"/>
    <property type="evidence" value="ECO:0007669"/>
    <property type="project" value="UniProtKB-UniRule"/>
</dbReference>
<dbReference type="GO" id="GO:0008818">
    <property type="term" value="F:cobalamin 5'-phosphate synthase activity"/>
    <property type="evidence" value="ECO:0007669"/>
    <property type="project" value="UniProtKB-UniRule"/>
</dbReference>
<evidence type="ECO:0000256" key="6">
    <source>
        <dbReference type="ARBA" id="ARBA00015850"/>
    </source>
</evidence>
<evidence type="ECO:0000256" key="3">
    <source>
        <dbReference type="ARBA" id="ARBA00004663"/>
    </source>
</evidence>
<evidence type="ECO:0000313" key="21">
    <source>
        <dbReference type="Proteomes" id="UP000054976"/>
    </source>
</evidence>
<evidence type="ECO:0000256" key="11">
    <source>
        <dbReference type="ARBA" id="ARBA00022842"/>
    </source>
</evidence>
<evidence type="ECO:0000256" key="15">
    <source>
        <dbReference type="ARBA" id="ARBA00032605"/>
    </source>
</evidence>
<keyword evidence="13 19" id="KW-0472">Membrane</keyword>
<comment type="pathway">
    <text evidence="3 19">Cofactor biosynthesis; adenosylcobalamin biosynthesis; adenosylcobalamin from cob(II)yrinate a,c-diamide: step 7/7.</text>
</comment>
<evidence type="ECO:0000256" key="2">
    <source>
        <dbReference type="ARBA" id="ARBA00004651"/>
    </source>
</evidence>
<comment type="catalytic activity">
    <reaction evidence="17 19">
        <text>alpha-ribazole + adenosylcob(III)inamide-GDP = adenosylcob(III)alamin + GMP + H(+)</text>
        <dbReference type="Rhea" id="RHEA:16049"/>
        <dbReference type="ChEBI" id="CHEBI:10329"/>
        <dbReference type="ChEBI" id="CHEBI:15378"/>
        <dbReference type="ChEBI" id="CHEBI:18408"/>
        <dbReference type="ChEBI" id="CHEBI:58115"/>
        <dbReference type="ChEBI" id="CHEBI:60487"/>
        <dbReference type="EC" id="2.7.8.26"/>
    </reaction>
</comment>
<dbReference type="STRING" id="86166.TAGGR_2304"/>